<dbReference type="SUPFAM" id="SSF51971">
    <property type="entry name" value="Nucleotide-binding domain"/>
    <property type="match status" value="1"/>
</dbReference>
<keyword evidence="1" id="KW-0004">4Fe-4S</keyword>
<keyword evidence="3" id="KW-0560">Oxidoreductase</keyword>
<keyword evidence="4" id="KW-0408">Iron</keyword>
<organism evidence="7 8">
    <name type="scientific">Solidesulfovibrio aerotolerans</name>
    <dbReference type="NCBI Taxonomy" id="295255"/>
    <lineage>
        <taxon>Bacteria</taxon>
        <taxon>Pseudomonadati</taxon>
        <taxon>Thermodesulfobacteriota</taxon>
        <taxon>Desulfovibrionia</taxon>
        <taxon>Desulfovibrionales</taxon>
        <taxon>Desulfovibrionaceae</taxon>
        <taxon>Solidesulfovibrio</taxon>
    </lineage>
</organism>
<reference evidence="7 8" key="1">
    <citation type="submission" date="2020-01" db="EMBL/GenBank/DDBJ databases">
        <title>Genome sequence of Desulfovibrio aerotolerans DSM 16695(T).</title>
        <authorList>
            <person name="Karnachuk O."/>
            <person name="Avakyan M."/>
            <person name="Mardanov A."/>
            <person name="Kadnikov V."/>
            <person name="Ravin N."/>
        </authorList>
    </citation>
    <scope>NUCLEOTIDE SEQUENCE [LARGE SCALE GENOMIC DNA]</scope>
    <source>
        <strain evidence="7 8">DSM 16695</strain>
    </source>
</reference>
<evidence type="ECO:0000256" key="3">
    <source>
        <dbReference type="ARBA" id="ARBA00023002"/>
    </source>
</evidence>
<evidence type="ECO:0000256" key="2">
    <source>
        <dbReference type="ARBA" id="ARBA00022723"/>
    </source>
</evidence>
<evidence type="ECO:0000259" key="6">
    <source>
        <dbReference type="Pfam" id="PF07992"/>
    </source>
</evidence>
<dbReference type="PANTHER" id="PTHR43498:SF1">
    <property type="entry name" value="COB--COM HETERODISULFIDE REDUCTASE IRON-SULFUR SUBUNIT A"/>
    <property type="match status" value="1"/>
</dbReference>
<dbReference type="SUPFAM" id="SSF51905">
    <property type="entry name" value="FAD/NAD(P)-binding domain"/>
    <property type="match status" value="1"/>
</dbReference>
<dbReference type="EMBL" id="WVUD01000003">
    <property type="protein sequence ID" value="MYL82142.1"/>
    <property type="molecule type" value="Genomic_DNA"/>
</dbReference>
<name>A0A7C9IV04_9BACT</name>
<accession>A0A7C9IV04</accession>
<dbReference type="GO" id="GO:0051539">
    <property type="term" value="F:4 iron, 4 sulfur cluster binding"/>
    <property type="evidence" value="ECO:0007669"/>
    <property type="project" value="UniProtKB-KW"/>
</dbReference>
<evidence type="ECO:0000256" key="1">
    <source>
        <dbReference type="ARBA" id="ARBA00022485"/>
    </source>
</evidence>
<feature type="domain" description="FAD/NAD(P)-binding" evidence="6">
    <location>
        <begin position="9"/>
        <end position="124"/>
    </location>
</feature>
<keyword evidence="2" id="KW-0479">Metal-binding</keyword>
<sequence length="686" mass="70935">MDARDRLPVLVAGGGLAGLRAALDLAVAGQEVLLIEAGTRLGGGAAHLAALVQTGQPVQALVAELAQAVAAHPRLTVRFGCRLESVTGAPGELCAVLGQTGEGSTEQIRVAAVILATGCSPFQPGGLDFLAYGVVPDVVTSLSVETMLAADGGVVRPSDGCPPRSVAFIQCVGSRMHQPEERPACSAVCCAVSVRQALALPQARRTLYAMDLRAHVAGTQEALNQAEAQGLTVRYARPHTLAAGPDGRGVTFRFIDQQGTECQDAVDMAVLAVGIGLSAANRAMLDASGVELGRGGFVATDPYAPVATSRPGVFVAGTLGGPGEASLASVQGSAAALEALAAVRVSPPPREPLPVLVLGGGAAGLACSLGLAGCGQRVTLVEASARLGGHPRKHPTVWKGRETKEAVAQMAEAVQSLPGITVMTDARLIAAAQTPQGWTGSLATPLGTQEIAFGAAVLALGSGEARPDEYLLGRDPRVMTQLEFENWRRTHPEPDDTPQTVVFIQCVGSRQRHGFTACARVCCAQALCAAVELKKSRPGAQVAVFYRDITTPGESEDLYTEARRLGVLFFRYDPERAPRVERLGADLAVTGEDILLGRSVRLRPDRLVLAVPVVPVGLAETAALFALPTTGPGFLAPVHPVLLPVDLPRPGLFAAGLCLGPKPLDESVAEAQAAAMRAIVYLAGRS</sequence>
<dbReference type="RefSeq" id="WP_160958621.1">
    <property type="nucleotide sequence ID" value="NZ_WVUD01000003.1"/>
</dbReference>
<feature type="domain" description="FAD/NAD(P)-binding" evidence="6">
    <location>
        <begin position="355"/>
        <end position="467"/>
    </location>
</feature>
<dbReference type="PANTHER" id="PTHR43498">
    <property type="entry name" value="FERREDOXIN:COB-COM HETERODISULFIDE REDUCTASE SUBUNIT A"/>
    <property type="match status" value="1"/>
</dbReference>
<dbReference type="Gene3D" id="3.50.50.60">
    <property type="entry name" value="FAD/NAD(P)-binding domain"/>
    <property type="match status" value="4"/>
</dbReference>
<protein>
    <submittedName>
        <fullName evidence="7">FAD-dependent oxidoreductase</fullName>
    </submittedName>
</protein>
<keyword evidence="5" id="KW-0411">Iron-sulfur</keyword>
<dbReference type="OrthoDB" id="9758544at2"/>
<dbReference type="InterPro" id="IPR023753">
    <property type="entry name" value="FAD/NAD-binding_dom"/>
</dbReference>
<dbReference type="InterPro" id="IPR039650">
    <property type="entry name" value="HdrA-like"/>
</dbReference>
<dbReference type="Pfam" id="PF07992">
    <property type="entry name" value="Pyr_redox_2"/>
    <property type="match status" value="2"/>
</dbReference>
<dbReference type="InterPro" id="IPR036188">
    <property type="entry name" value="FAD/NAD-bd_sf"/>
</dbReference>
<evidence type="ECO:0000313" key="7">
    <source>
        <dbReference type="EMBL" id="MYL82142.1"/>
    </source>
</evidence>
<dbReference type="GO" id="GO:0046872">
    <property type="term" value="F:metal ion binding"/>
    <property type="evidence" value="ECO:0007669"/>
    <property type="project" value="UniProtKB-KW"/>
</dbReference>
<evidence type="ECO:0000256" key="5">
    <source>
        <dbReference type="ARBA" id="ARBA00023014"/>
    </source>
</evidence>
<dbReference type="AlphaFoldDB" id="A0A7C9IV04"/>
<dbReference type="PRINTS" id="PR00469">
    <property type="entry name" value="PNDRDTASEII"/>
</dbReference>
<dbReference type="GO" id="GO:0016491">
    <property type="term" value="F:oxidoreductase activity"/>
    <property type="evidence" value="ECO:0007669"/>
    <property type="project" value="UniProtKB-KW"/>
</dbReference>
<keyword evidence="8" id="KW-1185">Reference proteome</keyword>
<evidence type="ECO:0000256" key="4">
    <source>
        <dbReference type="ARBA" id="ARBA00023004"/>
    </source>
</evidence>
<gene>
    <name evidence="7" type="ORF">GTA51_03185</name>
</gene>
<dbReference type="Proteomes" id="UP000482487">
    <property type="component" value="Unassembled WGS sequence"/>
</dbReference>
<proteinExistence type="predicted"/>
<evidence type="ECO:0000313" key="8">
    <source>
        <dbReference type="Proteomes" id="UP000482487"/>
    </source>
</evidence>
<comment type="caution">
    <text evidence="7">The sequence shown here is derived from an EMBL/GenBank/DDBJ whole genome shotgun (WGS) entry which is preliminary data.</text>
</comment>